<evidence type="ECO:0008006" key="4">
    <source>
        <dbReference type="Google" id="ProtNLM"/>
    </source>
</evidence>
<dbReference type="InterPro" id="IPR010686">
    <property type="entry name" value="OBAP-like"/>
</dbReference>
<evidence type="ECO:0000256" key="1">
    <source>
        <dbReference type="SAM" id="SignalP"/>
    </source>
</evidence>
<organism evidence="2 3">
    <name type="scientific">Paraburkholderia graminis</name>
    <dbReference type="NCBI Taxonomy" id="60548"/>
    <lineage>
        <taxon>Bacteria</taxon>
        <taxon>Pseudomonadati</taxon>
        <taxon>Pseudomonadota</taxon>
        <taxon>Betaproteobacteria</taxon>
        <taxon>Burkholderiales</taxon>
        <taxon>Burkholderiaceae</taxon>
        <taxon>Paraburkholderia</taxon>
    </lineage>
</organism>
<evidence type="ECO:0000313" key="3">
    <source>
        <dbReference type="Proteomes" id="UP001245184"/>
    </source>
</evidence>
<feature type="chain" id="PRO_5044852213" description="DUF1264 domain-containing protein" evidence="1">
    <location>
        <begin position="37"/>
        <end position="264"/>
    </location>
</feature>
<name>A0ABD5CPI4_9BURK</name>
<accession>A0ABD5CPI4</accession>
<protein>
    <recommendedName>
        <fullName evidence="4">DUF1264 domain-containing protein</fullName>
    </recommendedName>
</protein>
<dbReference type="RefSeq" id="WP_310034143.1">
    <property type="nucleotide sequence ID" value="NZ_JAVIZN010000002.1"/>
</dbReference>
<dbReference type="AlphaFoldDB" id="A0ABD5CPI4"/>
<keyword evidence="1" id="KW-0732">Signal</keyword>
<comment type="caution">
    <text evidence="2">The sequence shown here is derived from an EMBL/GenBank/DDBJ whole genome shotgun (WGS) entry which is preliminary data.</text>
</comment>
<proteinExistence type="predicted"/>
<dbReference type="PANTHER" id="PTHR31360:SF0">
    <property type="entry name" value="OIL BODY-ASSOCIATED PROTEIN 1B"/>
    <property type="match status" value="1"/>
</dbReference>
<gene>
    <name evidence="2" type="ORF">QF025_005633</name>
</gene>
<feature type="signal peptide" evidence="1">
    <location>
        <begin position="1"/>
        <end position="36"/>
    </location>
</feature>
<reference evidence="2 3" key="1">
    <citation type="submission" date="2023-08" db="EMBL/GenBank/DDBJ databases">
        <title>Genome sequencing of plant associated microbes to promote plant fitness in Sorghum bicolor and Oryza sativa.</title>
        <authorList>
            <person name="Coleman-Derr D."/>
        </authorList>
    </citation>
    <scope>NUCLEOTIDE SEQUENCE [LARGE SCALE GENOMIC DNA]</scope>
    <source>
        <strain evidence="2 3">SLBN-33</strain>
    </source>
</reference>
<evidence type="ECO:0000313" key="2">
    <source>
        <dbReference type="EMBL" id="MDR6206913.1"/>
    </source>
</evidence>
<sequence>MNRPAACGCRRAFTSSILKSVLLLPFASLFVPEARAQHNLGVPPPGSQKSAKSKALDAGADVLQNRKPIDAMSAYLNGFHFYADDMGRQVEAHHFCTHVTEDFHQCVIFDSNESNAKLIGIEYIVSERIFKSLPDDEKKLWHSHHYEVKSGELVAPRIPELAEHALMQDLVTTYGKTWHTWQIDRDASLPLGIPQLMMGFTRDGQINPPMLDARDTRFRTSTVEARRKRANIAEPQVVKGANAWESGKTVQLTLAEVDVRNLRR</sequence>
<dbReference type="Pfam" id="PF06884">
    <property type="entry name" value="DUF1264"/>
    <property type="match status" value="1"/>
</dbReference>
<dbReference type="PANTHER" id="PTHR31360">
    <property type="match status" value="1"/>
</dbReference>
<dbReference type="Proteomes" id="UP001245184">
    <property type="component" value="Unassembled WGS sequence"/>
</dbReference>
<dbReference type="EMBL" id="JAVIZN010000002">
    <property type="protein sequence ID" value="MDR6206913.1"/>
    <property type="molecule type" value="Genomic_DNA"/>
</dbReference>